<comment type="caution">
    <text evidence="12">The sequence shown here is derived from an EMBL/GenBank/DDBJ whole genome shotgun (WGS) entry which is preliminary data.</text>
</comment>
<evidence type="ECO:0000313" key="12">
    <source>
        <dbReference type="EMBL" id="KAB7501585.1"/>
    </source>
</evidence>
<dbReference type="OrthoDB" id="192247at2759"/>
<evidence type="ECO:0000259" key="9">
    <source>
        <dbReference type="PROSITE" id="PS50089"/>
    </source>
</evidence>
<evidence type="ECO:0000256" key="5">
    <source>
        <dbReference type="ARBA" id="ARBA00022833"/>
    </source>
</evidence>
<keyword evidence="13" id="KW-1185">Reference proteome</keyword>
<feature type="compositionally biased region" description="Acidic residues" evidence="8">
    <location>
        <begin position="503"/>
        <end position="515"/>
    </location>
</feature>
<dbReference type="InterPro" id="IPR008974">
    <property type="entry name" value="TRAF-like"/>
</dbReference>
<feature type="domain" description="B box-type" evidence="10">
    <location>
        <begin position="100"/>
        <end position="142"/>
    </location>
</feature>
<feature type="compositionally biased region" description="Polar residues" evidence="8">
    <location>
        <begin position="408"/>
        <end position="419"/>
    </location>
</feature>
<dbReference type="InterPro" id="IPR013083">
    <property type="entry name" value="Znf_RING/FYVE/PHD"/>
</dbReference>
<evidence type="ECO:0000259" key="10">
    <source>
        <dbReference type="PROSITE" id="PS50119"/>
    </source>
</evidence>
<dbReference type="GO" id="GO:0005778">
    <property type="term" value="C:peroxisomal membrane"/>
    <property type="evidence" value="ECO:0007669"/>
    <property type="project" value="TreeGrafter"/>
</dbReference>
<evidence type="ECO:0000256" key="1">
    <source>
        <dbReference type="ARBA" id="ARBA00004496"/>
    </source>
</evidence>
<protein>
    <submittedName>
        <fullName evidence="12">E3 ubiquitin-protein ligase TRIM37</fullName>
    </submittedName>
</protein>
<evidence type="ECO:0000256" key="4">
    <source>
        <dbReference type="ARBA" id="ARBA00022771"/>
    </source>
</evidence>
<dbReference type="GO" id="GO:0061630">
    <property type="term" value="F:ubiquitin protein ligase activity"/>
    <property type="evidence" value="ECO:0007669"/>
    <property type="project" value="TreeGrafter"/>
</dbReference>
<dbReference type="Gene3D" id="2.60.210.10">
    <property type="entry name" value="Apoptosis, Tumor Necrosis Factor Receptor Associated Protein 2, Chain A"/>
    <property type="match status" value="1"/>
</dbReference>
<reference evidence="12 13" key="1">
    <citation type="journal article" date="2019" name="PLoS Biol.">
        <title>Sex chromosomes control vertical transmission of feminizing Wolbachia symbionts in an isopod.</title>
        <authorList>
            <person name="Becking T."/>
            <person name="Chebbi M.A."/>
            <person name="Giraud I."/>
            <person name="Moumen B."/>
            <person name="Laverre T."/>
            <person name="Caubet Y."/>
            <person name="Peccoud J."/>
            <person name="Gilbert C."/>
            <person name="Cordaux R."/>
        </authorList>
    </citation>
    <scope>NUCLEOTIDE SEQUENCE [LARGE SCALE GENOMIC DNA]</scope>
    <source>
        <strain evidence="12">ANa2</strain>
        <tissue evidence="12">Whole body excluding digestive tract and cuticle</tissue>
    </source>
</reference>
<dbReference type="Pfam" id="PF00643">
    <property type="entry name" value="zf-B_box"/>
    <property type="match status" value="1"/>
</dbReference>
<feature type="compositionally biased region" description="Acidic residues" evidence="8">
    <location>
        <begin position="477"/>
        <end position="493"/>
    </location>
</feature>
<dbReference type="InterPro" id="IPR002083">
    <property type="entry name" value="MATH/TRAF_dom"/>
</dbReference>
<dbReference type="PANTHER" id="PTHR36754:SF2">
    <property type="entry name" value="E3 UBIQUITIN-PROTEIN LIGASE TRIM37"/>
    <property type="match status" value="1"/>
</dbReference>
<feature type="region of interest" description="Disordered" evidence="8">
    <location>
        <begin position="391"/>
        <end position="540"/>
    </location>
</feature>
<comment type="subcellular location">
    <subcellularLocation>
        <location evidence="1">Cytoplasm</location>
    </subcellularLocation>
</comment>
<dbReference type="AlphaFoldDB" id="A0A5N5T933"/>
<dbReference type="InterPro" id="IPR053003">
    <property type="entry name" value="TRIM_RBCC_E3_ubiq-ligases"/>
</dbReference>
<keyword evidence="2" id="KW-0963">Cytoplasm</keyword>
<keyword evidence="3" id="KW-0479">Metal-binding</keyword>
<dbReference type="Gene3D" id="3.30.40.10">
    <property type="entry name" value="Zinc/RING finger domain, C3HC4 (zinc finger)"/>
    <property type="match status" value="1"/>
</dbReference>
<feature type="domain" description="RING-type" evidence="9">
    <location>
        <begin position="24"/>
        <end position="64"/>
    </location>
</feature>
<keyword evidence="5" id="KW-0862">Zinc</keyword>
<gene>
    <name evidence="12" type="primary">TRIM37</name>
    <name evidence="12" type="ORF">Anas_13386</name>
</gene>
<dbReference type="Pfam" id="PF22486">
    <property type="entry name" value="MATH_2"/>
    <property type="match status" value="1"/>
</dbReference>
<feature type="compositionally biased region" description="Polar residues" evidence="8">
    <location>
        <begin position="426"/>
        <end position="452"/>
    </location>
</feature>
<evidence type="ECO:0000313" key="13">
    <source>
        <dbReference type="Proteomes" id="UP000326759"/>
    </source>
</evidence>
<dbReference type="SMART" id="SM00336">
    <property type="entry name" value="BBOX"/>
    <property type="match status" value="1"/>
</dbReference>
<proteinExistence type="predicted"/>
<dbReference type="GO" id="GO:0008270">
    <property type="term" value="F:zinc ion binding"/>
    <property type="evidence" value="ECO:0007669"/>
    <property type="project" value="UniProtKB-KW"/>
</dbReference>
<dbReference type="InterPro" id="IPR037299">
    <property type="entry name" value="TRIM37_MATH"/>
</dbReference>
<dbReference type="InterPro" id="IPR003649">
    <property type="entry name" value="Bbox_C"/>
</dbReference>
<dbReference type="Proteomes" id="UP000326759">
    <property type="component" value="Unassembled WGS sequence"/>
</dbReference>
<dbReference type="GO" id="GO:0070842">
    <property type="term" value="P:aggresome assembly"/>
    <property type="evidence" value="ECO:0007669"/>
    <property type="project" value="TreeGrafter"/>
</dbReference>
<dbReference type="SUPFAM" id="SSF57850">
    <property type="entry name" value="RING/U-box"/>
    <property type="match status" value="1"/>
</dbReference>
<dbReference type="CDD" id="cd19779">
    <property type="entry name" value="Bbox2_TRIM37_C-VIII"/>
    <property type="match status" value="1"/>
</dbReference>
<keyword evidence="4 6" id="KW-0863">Zinc-finger</keyword>
<dbReference type="CDD" id="cd16619">
    <property type="entry name" value="mRING-HC-C4C4_TRIM37_C-VIII"/>
    <property type="match status" value="1"/>
</dbReference>
<dbReference type="EMBL" id="SEYY01010176">
    <property type="protein sequence ID" value="KAB7501585.1"/>
    <property type="molecule type" value="Genomic_DNA"/>
</dbReference>
<dbReference type="GO" id="GO:0016235">
    <property type="term" value="C:aggresome"/>
    <property type="evidence" value="ECO:0007669"/>
    <property type="project" value="TreeGrafter"/>
</dbReference>
<evidence type="ECO:0000256" key="3">
    <source>
        <dbReference type="ARBA" id="ARBA00022723"/>
    </source>
</evidence>
<dbReference type="InterPro" id="IPR001841">
    <property type="entry name" value="Znf_RING"/>
</dbReference>
<evidence type="ECO:0000256" key="7">
    <source>
        <dbReference type="SAM" id="Coils"/>
    </source>
</evidence>
<evidence type="ECO:0000256" key="6">
    <source>
        <dbReference type="PROSITE-ProRule" id="PRU00024"/>
    </source>
</evidence>
<dbReference type="SUPFAM" id="SSF49599">
    <property type="entry name" value="TRAF domain-like"/>
    <property type="match status" value="1"/>
</dbReference>
<dbReference type="InterPro" id="IPR000315">
    <property type="entry name" value="Znf_B-box"/>
</dbReference>
<dbReference type="PROSITE" id="PS50144">
    <property type="entry name" value="MATH"/>
    <property type="match status" value="1"/>
</dbReference>
<dbReference type="GO" id="GO:0031625">
    <property type="term" value="F:ubiquitin protein ligase binding"/>
    <property type="evidence" value="ECO:0007669"/>
    <property type="project" value="TreeGrafter"/>
</dbReference>
<sequence>MSSSKEPKKNDETSYESLAEVFRCFICMEKLQDAHLCPHCSKLCCYLCIRRWLTEQRPQCPHCRANLHLHELVNCRWVEEVTQQIDTLQQAGIIPHQVDTEKDKCEPHQEKLSVYCWTCSICICHQCALWGGTHSGHTFKPLEDIYEQHLTQIREEVAHLKRRLHELVSLVQEVERNVESVRAAKDERVKEIRNAVELMIARLDSQLKAKLLTLMGQKNSLTQETEQLESLLQEIEHQLHSCSKSELIQRSSDLHALIAPVNKKPMASFVTAPVPADFQSEIVPQFDSSTFVLNSFSQLQHKADPVYSPPLHVNGLSWRLKVYPDGNGVVRGNYLSVFLELSAGMPETSKYEYRVEMIHQGSRDSSRNIVREFSSDFERITIELSRNAVRGSNASPSPLTFMPLGRAQSASPKRAQSLSPKPIFGGSQSMYKGSPASRNHNQQFTVQLPQTKPQKREHRHNTVGELEAEKQSSSSSESEDLSEGEINDLEETQEVSLATVDDASNDENDVDDETMSGDNDVTGLDNATSSKLSHNVRKNPHSIKRGLENILSELDSFTDHFGGASALSSQGEDEMLLLQFLELQESKKSSLDQRKPWNKPTLGICCSKKSNRMIRKPPLLPIASSVLDTLQLDMATILKSNFPSSVNGGTSRSLEQYRLPEDANSSSRHFLDNGCLPVQNSSWYSPSIRVHPNASNYSVFPFSEESKTNPSGQYVADKDISNTSLGDLCDLSLDPVSLSDMTLEETPLLQTGSEASNSQDLNNVGDETIRLSKEYKKSEGRDHINIITQSAKTKVPQDLFMTLMKLLMLELKECTATFKKLSYH</sequence>
<feature type="coiled-coil region" evidence="7">
    <location>
        <begin position="143"/>
        <end position="184"/>
    </location>
</feature>
<accession>A0A5N5T933</accession>
<dbReference type="PANTHER" id="PTHR36754">
    <property type="entry name" value="E3 UBIQUITIN-PROTEIN LIGASE TRIM37"/>
    <property type="match status" value="1"/>
</dbReference>
<dbReference type="Gene3D" id="3.30.160.60">
    <property type="entry name" value="Classic Zinc Finger"/>
    <property type="match status" value="1"/>
</dbReference>
<keyword evidence="7" id="KW-0175">Coiled coil</keyword>
<evidence type="ECO:0000256" key="2">
    <source>
        <dbReference type="ARBA" id="ARBA00022490"/>
    </source>
</evidence>
<dbReference type="GO" id="GO:0005164">
    <property type="term" value="F:tumor necrosis factor receptor binding"/>
    <property type="evidence" value="ECO:0007669"/>
    <property type="project" value="TreeGrafter"/>
</dbReference>
<dbReference type="PROSITE" id="PS50089">
    <property type="entry name" value="ZF_RING_2"/>
    <property type="match status" value="1"/>
</dbReference>
<dbReference type="GO" id="GO:0051865">
    <property type="term" value="P:protein autoubiquitination"/>
    <property type="evidence" value="ECO:0007669"/>
    <property type="project" value="TreeGrafter"/>
</dbReference>
<feature type="domain" description="MATH" evidence="11">
    <location>
        <begin position="286"/>
        <end position="341"/>
    </location>
</feature>
<dbReference type="CDD" id="cd03773">
    <property type="entry name" value="MATH_TRIM37"/>
    <property type="match status" value="1"/>
</dbReference>
<evidence type="ECO:0000259" key="11">
    <source>
        <dbReference type="PROSITE" id="PS50144"/>
    </source>
</evidence>
<dbReference type="PROSITE" id="PS50119">
    <property type="entry name" value="ZF_BBOX"/>
    <property type="match status" value="1"/>
</dbReference>
<name>A0A5N5T933_9CRUS</name>
<organism evidence="12 13">
    <name type="scientific">Armadillidium nasatum</name>
    <dbReference type="NCBI Taxonomy" id="96803"/>
    <lineage>
        <taxon>Eukaryota</taxon>
        <taxon>Metazoa</taxon>
        <taxon>Ecdysozoa</taxon>
        <taxon>Arthropoda</taxon>
        <taxon>Crustacea</taxon>
        <taxon>Multicrustacea</taxon>
        <taxon>Malacostraca</taxon>
        <taxon>Eumalacostraca</taxon>
        <taxon>Peracarida</taxon>
        <taxon>Isopoda</taxon>
        <taxon>Oniscidea</taxon>
        <taxon>Crinocheta</taxon>
        <taxon>Armadillidiidae</taxon>
        <taxon>Armadillidium</taxon>
    </lineage>
</organism>
<dbReference type="SUPFAM" id="SSF57845">
    <property type="entry name" value="B-box zinc-binding domain"/>
    <property type="match status" value="1"/>
</dbReference>
<dbReference type="SMART" id="SM00502">
    <property type="entry name" value="BBC"/>
    <property type="match status" value="1"/>
</dbReference>
<dbReference type="GO" id="GO:0006513">
    <property type="term" value="P:protein monoubiquitination"/>
    <property type="evidence" value="ECO:0007669"/>
    <property type="project" value="TreeGrafter"/>
</dbReference>
<evidence type="ECO:0000256" key="8">
    <source>
        <dbReference type="SAM" id="MobiDB-lite"/>
    </source>
</evidence>